<dbReference type="Pfam" id="PF04879">
    <property type="entry name" value="Molybdop_Fe4S4"/>
    <property type="match status" value="1"/>
</dbReference>
<dbReference type="Gene3D" id="3.40.50.740">
    <property type="match status" value="1"/>
</dbReference>
<dbReference type="InterPro" id="IPR027467">
    <property type="entry name" value="MopterinOxRdtase_cofactor_BS"/>
</dbReference>
<dbReference type="PROSITE" id="PS00551">
    <property type="entry name" value="MOLYBDOPTERIN_PROK_1"/>
    <property type="match status" value="1"/>
</dbReference>
<dbReference type="Gene3D" id="1.10.10.1100">
    <property type="entry name" value="BFD-like [2Fe-2S]-binding domain"/>
    <property type="match status" value="1"/>
</dbReference>
<evidence type="ECO:0000256" key="6">
    <source>
        <dbReference type="ARBA" id="ARBA00022723"/>
    </source>
</evidence>
<dbReference type="Gene3D" id="2.20.25.90">
    <property type="entry name" value="ADC-like domains"/>
    <property type="match status" value="1"/>
</dbReference>
<dbReference type="InterPro" id="IPR006656">
    <property type="entry name" value="Mopterin_OxRdtase"/>
</dbReference>
<dbReference type="InterPro" id="IPR041957">
    <property type="entry name" value="CT_Nitrate-R-NapA-like"/>
</dbReference>
<keyword evidence="10" id="KW-0534">Nitrate assimilation</keyword>
<evidence type="ECO:0000256" key="8">
    <source>
        <dbReference type="ARBA" id="ARBA00023004"/>
    </source>
</evidence>
<evidence type="ECO:0000256" key="3">
    <source>
        <dbReference type="ARBA" id="ARBA00008747"/>
    </source>
</evidence>
<evidence type="ECO:0000256" key="1">
    <source>
        <dbReference type="ARBA" id="ARBA00001942"/>
    </source>
</evidence>
<evidence type="ECO:0000259" key="11">
    <source>
        <dbReference type="PROSITE" id="PS51669"/>
    </source>
</evidence>
<dbReference type="Pfam" id="PF04324">
    <property type="entry name" value="Fer2_BFD"/>
    <property type="match status" value="1"/>
</dbReference>
<evidence type="ECO:0000256" key="5">
    <source>
        <dbReference type="ARBA" id="ARBA00022505"/>
    </source>
</evidence>
<evidence type="ECO:0000313" key="13">
    <source>
        <dbReference type="Proteomes" id="UP001170481"/>
    </source>
</evidence>
<sequence length="954" mass="103483">MQASKPQSTSESSPCSASTTCPYCGVGCGVSLELETRVQEGGELKRRITAVSGDNDHPANYGRLCVKGSALAETLSSSGRLTQPQIRDAAGVLREVSWDTALELIAARFGELRSTHGGDSIAAYLSGQLLTEDYYLANKLFKGFIGTPHLDTNSRLCMASAVVAHKRAFGADAVPCSYEDLERAELVVLVGSNLAWNHPVLFQRLKQARIDNPLLRIVVIDPRLTDSCEIADLYLGIRPGSDARLFNGLLAYMAERGRTDRLYLEAHTQGFDAALKQAKRDDCSLSAIARDCDIDVERLETFYYWFATQLHVVTLFSQGVNQSTSGTDKGNAIINCHLAGGKIGLPGAGPFSITGQPNAMGGREVGGLANQLAAHMDYDTPGARALVSEFWQAPNLTEGPGHKAVELFAALGRGEIKALWIMATNPAVSLPDSARVRAALAACPLVIVSECMADSDTLAYADVVLPASSWSEKDGTVTNSERCISRQRGLLTPPGEARHDWWQLAEVGKRMGYLEAFDYSGPHAIFREHARLSGFRNSVPRLKAGRKPSATSSVKRLFNIAPLAELDRAGYDALKPIQWPVRRGDKGELIGTPRLFEDATFNTPNGRARLVPVVPQLPQQALSDAAPLRLNTGRIRDQWHTMTRTARSARLMNHRAEPFVELHPQDAAARGLQDGGLAQLKGRDEQGGLRGDYRARIRISSGQRRGEVFIPMHWSDHFASHARAGALLAGLVDPFSGQPESKHGAVEVAPLPCEWQATLLIAPSILAGREDLADAVAQLDGRYWARIPQSTLVRYQLAGQGQPDWQHWCESHLGVSAGLWAQDAAQGGISAAGFRDGRLVWWLKVMPGDAHLDRQPNIAWLGECFASEQLSAHERRSLLAGRLSGQADVGAMVCACHQVGELTIRQAIQSGDGSVEALGARLACGTRCGSCLPELKRLVEEERSDERTDSLEMA</sequence>
<dbReference type="GO" id="GO:0046872">
    <property type="term" value="F:metal ion binding"/>
    <property type="evidence" value="ECO:0007669"/>
    <property type="project" value="UniProtKB-KW"/>
</dbReference>
<evidence type="ECO:0000313" key="12">
    <source>
        <dbReference type="EMBL" id="MDO6673198.1"/>
    </source>
</evidence>
<dbReference type="SMART" id="SM00926">
    <property type="entry name" value="Molybdop_Fe4S4"/>
    <property type="match status" value="1"/>
</dbReference>
<proteinExistence type="inferred from homology"/>
<evidence type="ECO:0000256" key="4">
    <source>
        <dbReference type="ARBA" id="ARBA00022485"/>
    </source>
</evidence>
<dbReference type="EMBL" id="JAUORK010000021">
    <property type="protein sequence ID" value="MDO6673198.1"/>
    <property type="molecule type" value="Genomic_DNA"/>
</dbReference>
<dbReference type="GO" id="GO:0042128">
    <property type="term" value="P:nitrate assimilation"/>
    <property type="evidence" value="ECO:0007669"/>
    <property type="project" value="UniProtKB-KW"/>
</dbReference>
<dbReference type="InterPro" id="IPR006963">
    <property type="entry name" value="Mopterin_OxRdtase_4Fe-4S_dom"/>
</dbReference>
<comment type="similarity">
    <text evidence="3">Belongs to the prokaryotic molybdopterin-containing oxidoreductase family. NasA/NapA/NarB subfamily.</text>
</comment>
<gene>
    <name evidence="12" type="ORF">Q4535_13870</name>
</gene>
<evidence type="ECO:0000256" key="2">
    <source>
        <dbReference type="ARBA" id="ARBA00001966"/>
    </source>
</evidence>
<dbReference type="PROSITE" id="PS51669">
    <property type="entry name" value="4FE4S_MOW_BIS_MGD"/>
    <property type="match status" value="1"/>
</dbReference>
<accession>A0AAP4U0M6</accession>
<dbReference type="InterPro" id="IPR050123">
    <property type="entry name" value="Prok_molybdopt-oxidoreductase"/>
</dbReference>
<keyword evidence="5" id="KW-0500">Molybdenum</keyword>
<dbReference type="Gene3D" id="2.40.40.20">
    <property type="match status" value="1"/>
</dbReference>
<dbReference type="GO" id="GO:1990204">
    <property type="term" value="C:oxidoreductase complex"/>
    <property type="evidence" value="ECO:0007669"/>
    <property type="project" value="UniProtKB-ARBA"/>
</dbReference>
<dbReference type="AlphaFoldDB" id="A0AAP4U0M6"/>
<protein>
    <submittedName>
        <fullName evidence="12">Molybdopterin-dependent oxidoreductase</fullName>
    </submittedName>
</protein>
<dbReference type="PANTHER" id="PTHR43105:SF9">
    <property type="entry name" value="NADPH-FE(3+) OXIDOREDUCTASE SUBUNIT ALPHA"/>
    <property type="match status" value="1"/>
</dbReference>
<keyword evidence="6" id="KW-0479">Metal-binding</keyword>
<feature type="domain" description="4Fe-4S Mo/W bis-MGD-type" evidence="11">
    <location>
        <begin position="14"/>
        <end position="79"/>
    </location>
</feature>
<dbReference type="SUPFAM" id="SSF53706">
    <property type="entry name" value="Formate dehydrogenase/DMSO reductase, domains 1-3"/>
    <property type="match status" value="1"/>
</dbReference>
<comment type="caution">
    <text evidence="12">The sequence shown here is derived from an EMBL/GenBank/DDBJ whole genome shotgun (WGS) entry which is preliminary data.</text>
</comment>
<dbReference type="SUPFAM" id="SSF50692">
    <property type="entry name" value="ADC-like"/>
    <property type="match status" value="1"/>
</dbReference>
<evidence type="ECO:0000256" key="7">
    <source>
        <dbReference type="ARBA" id="ARBA00023002"/>
    </source>
</evidence>
<dbReference type="GO" id="GO:0016020">
    <property type="term" value="C:membrane"/>
    <property type="evidence" value="ECO:0007669"/>
    <property type="project" value="TreeGrafter"/>
</dbReference>
<keyword evidence="7" id="KW-0560">Oxidoreductase</keyword>
<dbReference type="CDD" id="cd02754">
    <property type="entry name" value="MopB_Nitrate-R-NapA-like"/>
    <property type="match status" value="1"/>
</dbReference>
<dbReference type="InterPro" id="IPR007419">
    <property type="entry name" value="BFD-like_2Fe2S-bd_dom"/>
</dbReference>
<dbReference type="InterPro" id="IPR006657">
    <property type="entry name" value="MoPterin_dinucl-bd_dom"/>
</dbReference>
<organism evidence="12 13">
    <name type="scientific">Cobetia amphilecti</name>
    <dbReference type="NCBI Taxonomy" id="1055104"/>
    <lineage>
        <taxon>Bacteria</taxon>
        <taxon>Pseudomonadati</taxon>
        <taxon>Pseudomonadota</taxon>
        <taxon>Gammaproteobacteria</taxon>
        <taxon>Oceanospirillales</taxon>
        <taxon>Halomonadaceae</taxon>
        <taxon>Cobetia</taxon>
    </lineage>
</organism>
<dbReference type="GO" id="GO:0016491">
    <property type="term" value="F:oxidoreductase activity"/>
    <property type="evidence" value="ECO:0007669"/>
    <property type="project" value="UniProtKB-KW"/>
</dbReference>
<evidence type="ECO:0000256" key="10">
    <source>
        <dbReference type="ARBA" id="ARBA00023063"/>
    </source>
</evidence>
<comment type="cofactor">
    <cofactor evidence="1">
        <name>Mo-bis(molybdopterin guanine dinucleotide)</name>
        <dbReference type="ChEBI" id="CHEBI:60539"/>
    </cofactor>
</comment>
<dbReference type="GO" id="GO:0043546">
    <property type="term" value="F:molybdopterin cofactor binding"/>
    <property type="evidence" value="ECO:0007669"/>
    <property type="project" value="InterPro"/>
</dbReference>
<reference evidence="12" key="1">
    <citation type="submission" date="2023-07" db="EMBL/GenBank/DDBJ databases">
        <title>Genome content predicts the carbon catabolic preferences of heterotrophic bacteria.</title>
        <authorList>
            <person name="Gralka M."/>
        </authorList>
    </citation>
    <scope>NUCLEOTIDE SEQUENCE</scope>
    <source>
        <strain evidence="12">C2R13</strain>
    </source>
</reference>
<keyword evidence="8" id="KW-0408">Iron</keyword>
<dbReference type="CDD" id="cd02791">
    <property type="entry name" value="MopB_CT_Nitrate-R-NapA-like"/>
    <property type="match status" value="1"/>
</dbReference>
<dbReference type="GO" id="GO:0051539">
    <property type="term" value="F:4 iron, 4 sulfur cluster binding"/>
    <property type="evidence" value="ECO:0007669"/>
    <property type="project" value="UniProtKB-KW"/>
</dbReference>
<dbReference type="Gene3D" id="3.40.228.10">
    <property type="entry name" value="Dimethylsulfoxide Reductase, domain 2"/>
    <property type="match status" value="1"/>
</dbReference>
<dbReference type="InterPro" id="IPR041854">
    <property type="entry name" value="BFD-like_2Fe2S-bd_dom_sf"/>
</dbReference>
<name>A0AAP4U0M6_9GAMM</name>
<dbReference type="GO" id="GO:0045333">
    <property type="term" value="P:cellular respiration"/>
    <property type="evidence" value="ECO:0007669"/>
    <property type="project" value="UniProtKB-ARBA"/>
</dbReference>
<dbReference type="Pfam" id="PF01568">
    <property type="entry name" value="Molydop_binding"/>
    <property type="match status" value="1"/>
</dbReference>
<dbReference type="InterPro" id="IPR009010">
    <property type="entry name" value="Asp_de-COase-like_dom_sf"/>
</dbReference>
<evidence type="ECO:0000256" key="9">
    <source>
        <dbReference type="ARBA" id="ARBA00023014"/>
    </source>
</evidence>
<keyword evidence="9" id="KW-0411">Iron-sulfur</keyword>
<dbReference type="Pfam" id="PF00384">
    <property type="entry name" value="Molybdopterin"/>
    <property type="match status" value="1"/>
</dbReference>
<keyword evidence="4" id="KW-0004">4Fe-4S</keyword>
<comment type="cofactor">
    <cofactor evidence="2">
        <name>[4Fe-4S] cluster</name>
        <dbReference type="ChEBI" id="CHEBI:49883"/>
    </cofactor>
</comment>
<dbReference type="Proteomes" id="UP001170481">
    <property type="component" value="Unassembled WGS sequence"/>
</dbReference>
<dbReference type="PANTHER" id="PTHR43105">
    <property type="entry name" value="RESPIRATORY NITRATE REDUCTASE"/>
    <property type="match status" value="1"/>
</dbReference>
<dbReference type="RefSeq" id="WP_303594852.1">
    <property type="nucleotide sequence ID" value="NZ_JAUORK010000021.1"/>
</dbReference>